<dbReference type="GO" id="GO:0046872">
    <property type="term" value="F:metal ion binding"/>
    <property type="evidence" value="ECO:0007669"/>
    <property type="project" value="UniProtKB-KW"/>
</dbReference>
<dbReference type="RefSeq" id="WP_124329153.1">
    <property type="nucleotide sequence ID" value="NZ_BEXT01000001.1"/>
</dbReference>
<reference evidence="5" key="1">
    <citation type="submission" date="2017-11" db="EMBL/GenBank/DDBJ databases">
        <authorList>
            <person name="Watanabe M."/>
            <person name="Kojima H."/>
        </authorList>
    </citation>
    <scope>NUCLEOTIDE SEQUENCE [LARGE SCALE GENOMIC DNA]</scope>
    <source>
        <strain evidence="5">Tokyo 01</strain>
    </source>
</reference>
<dbReference type="PANTHER" id="PTHR11014:SF98">
    <property type="entry name" value="N-ACETYLDIAMINOPIMELATE DEACETYLASE"/>
    <property type="match status" value="1"/>
</dbReference>
<accession>A0A401FY80</accession>
<dbReference type="EMBL" id="BEXT01000001">
    <property type="protein sequence ID" value="GBC61927.1"/>
    <property type="molecule type" value="Genomic_DNA"/>
</dbReference>
<dbReference type="InterPro" id="IPR036264">
    <property type="entry name" value="Bact_exopeptidase_dim_dom"/>
</dbReference>
<dbReference type="InterPro" id="IPR017439">
    <property type="entry name" value="Amidohydrolase"/>
</dbReference>
<dbReference type="InterPro" id="IPR002933">
    <property type="entry name" value="Peptidase_M20"/>
</dbReference>
<evidence type="ECO:0000313" key="4">
    <source>
        <dbReference type="EMBL" id="GBC61927.1"/>
    </source>
</evidence>
<dbReference type="CDD" id="cd03886">
    <property type="entry name" value="M20_Acy1"/>
    <property type="match status" value="1"/>
</dbReference>
<evidence type="ECO:0000256" key="1">
    <source>
        <dbReference type="ARBA" id="ARBA00022801"/>
    </source>
</evidence>
<dbReference type="FunFam" id="3.30.70.360:FF:000001">
    <property type="entry name" value="N-acetyldiaminopimelate deacetylase"/>
    <property type="match status" value="1"/>
</dbReference>
<dbReference type="GO" id="GO:0019877">
    <property type="term" value="P:diaminopimelate biosynthetic process"/>
    <property type="evidence" value="ECO:0007669"/>
    <property type="project" value="TreeGrafter"/>
</dbReference>
<comment type="caution">
    <text evidence="4">The sequence shown here is derived from an EMBL/GenBank/DDBJ whole genome shotgun (WGS) entry which is preliminary data.</text>
</comment>
<feature type="domain" description="Peptidase M20 dimerisation" evidence="3">
    <location>
        <begin position="188"/>
        <end position="279"/>
    </location>
</feature>
<feature type="binding site" evidence="2">
    <location>
        <position position="363"/>
    </location>
    <ligand>
        <name>Mn(2+)</name>
        <dbReference type="ChEBI" id="CHEBI:29035"/>
        <label>2</label>
    </ligand>
</feature>
<evidence type="ECO:0000313" key="5">
    <source>
        <dbReference type="Proteomes" id="UP000288096"/>
    </source>
</evidence>
<dbReference type="GO" id="GO:0050118">
    <property type="term" value="F:N-acetyldiaminopimelate deacetylase activity"/>
    <property type="evidence" value="ECO:0007669"/>
    <property type="project" value="UniProtKB-ARBA"/>
</dbReference>
<organism evidence="4 5">
    <name type="scientific">Desulfonema ishimotonii</name>
    <dbReference type="NCBI Taxonomy" id="45657"/>
    <lineage>
        <taxon>Bacteria</taxon>
        <taxon>Pseudomonadati</taxon>
        <taxon>Thermodesulfobacteriota</taxon>
        <taxon>Desulfobacteria</taxon>
        <taxon>Desulfobacterales</taxon>
        <taxon>Desulfococcaceae</taxon>
        <taxon>Desulfonema</taxon>
    </lineage>
</organism>
<evidence type="ECO:0000259" key="3">
    <source>
        <dbReference type="Pfam" id="PF07687"/>
    </source>
</evidence>
<keyword evidence="1 4" id="KW-0378">Hydrolase</keyword>
<feature type="binding site" evidence="2">
    <location>
        <position position="100"/>
    </location>
    <ligand>
        <name>Mn(2+)</name>
        <dbReference type="ChEBI" id="CHEBI:29035"/>
        <label>2</label>
    </ligand>
</feature>
<dbReference type="Gene3D" id="3.30.70.360">
    <property type="match status" value="1"/>
</dbReference>
<proteinExistence type="predicted"/>
<keyword evidence="2" id="KW-0479">Metal-binding</keyword>
<dbReference type="SUPFAM" id="SSF53187">
    <property type="entry name" value="Zn-dependent exopeptidases"/>
    <property type="match status" value="1"/>
</dbReference>
<dbReference type="Gene3D" id="3.40.630.10">
    <property type="entry name" value="Zn peptidases"/>
    <property type="match status" value="1"/>
</dbReference>
<dbReference type="PIRSF" id="PIRSF005962">
    <property type="entry name" value="Pept_M20D_amidohydro"/>
    <property type="match status" value="1"/>
</dbReference>
<dbReference type="PANTHER" id="PTHR11014">
    <property type="entry name" value="PEPTIDASE M20 FAMILY MEMBER"/>
    <property type="match status" value="1"/>
</dbReference>
<feature type="binding site" evidence="2">
    <location>
        <position position="138"/>
    </location>
    <ligand>
        <name>Mn(2+)</name>
        <dbReference type="ChEBI" id="CHEBI:29035"/>
        <label>2</label>
    </ligand>
</feature>
<dbReference type="Proteomes" id="UP000288096">
    <property type="component" value="Unassembled WGS sequence"/>
</dbReference>
<dbReference type="InterPro" id="IPR011650">
    <property type="entry name" value="Peptidase_M20_dimer"/>
</dbReference>
<name>A0A401FY80_9BACT</name>
<dbReference type="NCBIfam" id="TIGR01891">
    <property type="entry name" value="amidohydrolases"/>
    <property type="match status" value="1"/>
</dbReference>
<dbReference type="Pfam" id="PF01546">
    <property type="entry name" value="Peptidase_M20"/>
    <property type="match status" value="1"/>
</dbReference>
<protein>
    <submittedName>
        <fullName evidence="4">Amidohydrolase</fullName>
    </submittedName>
</protein>
<evidence type="ECO:0000256" key="2">
    <source>
        <dbReference type="PIRSR" id="PIRSR005962-1"/>
    </source>
</evidence>
<keyword evidence="2" id="KW-0464">Manganese</keyword>
<comment type="cofactor">
    <cofactor evidence="2">
        <name>Mn(2+)</name>
        <dbReference type="ChEBI" id="CHEBI:29035"/>
    </cofactor>
    <text evidence="2">The Mn(2+) ion enhances activity.</text>
</comment>
<gene>
    <name evidence="4" type="ORF">DENIS_2889</name>
</gene>
<dbReference type="OrthoDB" id="9777385at2"/>
<dbReference type="AlphaFoldDB" id="A0A401FY80"/>
<reference evidence="5" key="2">
    <citation type="submission" date="2019-01" db="EMBL/GenBank/DDBJ databases">
        <title>Genome sequence of Desulfonema ishimotonii strain Tokyo 01.</title>
        <authorList>
            <person name="Fukui M."/>
        </authorList>
    </citation>
    <scope>NUCLEOTIDE SEQUENCE [LARGE SCALE GENOMIC DNA]</scope>
    <source>
        <strain evidence="5">Tokyo 01</strain>
    </source>
</reference>
<feature type="binding site" evidence="2">
    <location>
        <position position="164"/>
    </location>
    <ligand>
        <name>Mn(2+)</name>
        <dbReference type="ChEBI" id="CHEBI:29035"/>
        <label>2</label>
    </ligand>
</feature>
<feature type="binding site" evidence="2">
    <location>
        <position position="102"/>
    </location>
    <ligand>
        <name>Mn(2+)</name>
        <dbReference type="ChEBI" id="CHEBI:29035"/>
        <label>2</label>
    </ligand>
</feature>
<dbReference type="Pfam" id="PF07687">
    <property type="entry name" value="M20_dimer"/>
    <property type="match status" value="1"/>
</dbReference>
<keyword evidence="5" id="KW-1185">Reference proteome</keyword>
<dbReference type="SUPFAM" id="SSF55031">
    <property type="entry name" value="Bacterial exopeptidase dimerisation domain"/>
    <property type="match status" value="1"/>
</dbReference>
<sequence>MSYPFKTSFYDWLVTLRRQLHQIPEKAYAEKKTAALICKTLDALGVSYQDGIGKTGVVARLRAKQDGPVIAFRADMDALPITEANDLPYASRHSGWMHACGHDAHVSIALGVIRWLQEKEWQEKGAGEILFIFQPAEEDGAGADAMLETGFFDDEPVQAIFAGHMDPELHLGHVGIPPRVSHAATNAFILDIRGKGGHGAHPDQCCDPIVAGAHLVTQVQTLISREISPIDSGVVTIGSFQAGSATNIIPETARIKGTIRTLSQPNREKILRRFQEMLKGIEISFGAEIDLGMGDGYPVLENDPGVTAYGREFARRVLGEAYVHMRPPCMGGEDFSYFCRRWKGAMFHIGCRNPEEEFRFGLHSQFFKLDERVLDAGTAFFGEMLMDYSSHSESAGE</sequence>